<dbReference type="STRING" id="150033.RV14_GL001286"/>
<protein>
    <recommendedName>
        <fullName evidence="1">HTH cro/C1-type domain-containing protein</fullName>
    </recommendedName>
</protein>
<reference evidence="2 3" key="1">
    <citation type="submission" date="2014-12" db="EMBL/GenBank/DDBJ databases">
        <title>Draft genome sequences of 29 type strains of Enterococci.</title>
        <authorList>
            <person name="Zhong Z."/>
            <person name="Sun Z."/>
            <person name="Liu W."/>
            <person name="Zhang W."/>
            <person name="Zhang H."/>
        </authorList>
    </citation>
    <scope>NUCLEOTIDE SEQUENCE [LARGE SCALE GENOMIC DNA]</scope>
    <source>
        <strain evidence="2 3">DSM 15687</strain>
    </source>
</reference>
<evidence type="ECO:0000313" key="3">
    <source>
        <dbReference type="Proteomes" id="UP000182152"/>
    </source>
</evidence>
<dbReference type="RefSeq" id="WP_071856231.1">
    <property type="nucleotide sequence ID" value="NZ_JBCLRY010000012.1"/>
</dbReference>
<dbReference type="EMBL" id="JXLB01000029">
    <property type="protein sequence ID" value="OJG77954.1"/>
    <property type="molecule type" value="Genomic_DNA"/>
</dbReference>
<dbReference type="Proteomes" id="UP000182152">
    <property type="component" value="Unassembled WGS sequence"/>
</dbReference>
<dbReference type="Pfam" id="PF13443">
    <property type="entry name" value="HTH_26"/>
    <property type="match status" value="1"/>
</dbReference>
<name>A0A1L8WA95_9ENTE</name>
<dbReference type="OrthoDB" id="9805856at2"/>
<sequence length="139" mass="16212">MTIFERIKKLAQSQKVSLSKVAIDLGFSENLFYRWKTSEPKARDLQKVADYFNVSVDYLLGRTEKKRYYDLTEKDERDIQKELQSLIDDLSNADGMAFSKKDGEMSEATREALIISLENALRIAKIEAKKKYTPKKYRD</sequence>
<comment type="caution">
    <text evidence="2">The sequence shown here is derived from an EMBL/GenBank/DDBJ whole genome shotgun (WGS) entry which is preliminary data.</text>
</comment>
<dbReference type="CDD" id="cd00093">
    <property type="entry name" value="HTH_XRE"/>
    <property type="match status" value="1"/>
</dbReference>
<dbReference type="GO" id="GO:0003677">
    <property type="term" value="F:DNA binding"/>
    <property type="evidence" value="ECO:0007669"/>
    <property type="project" value="InterPro"/>
</dbReference>
<dbReference type="PROSITE" id="PS50943">
    <property type="entry name" value="HTH_CROC1"/>
    <property type="match status" value="1"/>
</dbReference>
<dbReference type="SUPFAM" id="SSF47413">
    <property type="entry name" value="lambda repressor-like DNA-binding domains"/>
    <property type="match status" value="1"/>
</dbReference>
<evidence type="ECO:0000259" key="1">
    <source>
        <dbReference type="PROSITE" id="PS50943"/>
    </source>
</evidence>
<gene>
    <name evidence="2" type="ORF">RV14_GL001286</name>
</gene>
<dbReference type="AlphaFoldDB" id="A0A1L8WA95"/>
<proteinExistence type="predicted"/>
<organism evidence="2 3">
    <name type="scientific">Enterococcus ratti</name>
    <dbReference type="NCBI Taxonomy" id="150033"/>
    <lineage>
        <taxon>Bacteria</taxon>
        <taxon>Bacillati</taxon>
        <taxon>Bacillota</taxon>
        <taxon>Bacilli</taxon>
        <taxon>Lactobacillales</taxon>
        <taxon>Enterococcaceae</taxon>
        <taxon>Enterococcus</taxon>
    </lineage>
</organism>
<dbReference type="InterPro" id="IPR001387">
    <property type="entry name" value="Cro/C1-type_HTH"/>
</dbReference>
<dbReference type="Gene3D" id="1.10.260.40">
    <property type="entry name" value="lambda repressor-like DNA-binding domains"/>
    <property type="match status" value="1"/>
</dbReference>
<dbReference type="InterPro" id="IPR010982">
    <property type="entry name" value="Lambda_DNA-bd_dom_sf"/>
</dbReference>
<dbReference type="SMART" id="SM00530">
    <property type="entry name" value="HTH_XRE"/>
    <property type="match status" value="1"/>
</dbReference>
<feature type="domain" description="HTH cro/C1-type" evidence="1">
    <location>
        <begin position="7"/>
        <end position="59"/>
    </location>
</feature>
<evidence type="ECO:0000313" key="2">
    <source>
        <dbReference type="EMBL" id="OJG77954.1"/>
    </source>
</evidence>
<keyword evidence="3" id="KW-1185">Reference proteome</keyword>
<accession>A0A1L8WA95</accession>